<accession>A0ABU3DYH7</accession>
<dbReference type="InterPro" id="IPR013520">
    <property type="entry name" value="Ribonucl_H"/>
</dbReference>
<dbReference type="GO" id="GO:0004527">
    <property type="term" value="F:exonuclease activity"/>
    <property type="evidence" value="ECO:0007669"/>
    <property type="project" value="UniProtKB-KW"/>
</dbReference>
<evidence type="ECO:0000313" key="3">
    <source>
        <dbReference type="Proteomes" id="UP001253848"/>
    </source>
</evidence>
<dbReference type="EMBL" id="JAVRHN010000019">
    <property type="protein sequence ID" value="MDT0688107.1"/>
    <property type="molecule type" value="Genomic_DNA"/>
</dbReference>
<gene>
    <name evidence="2" type="ORF">RM541_17200</name>
</gene>
<proteinExistence type="predicted"/>
<evidence type="ECO:0000259" key="1">
    <source>
        <dbReference type="SMART" id="SM00479"/>
    </source>
</evidence>
<dbReference type="RefSeq" id="WP_311501370.1">
    <property type="nucleotide sequence ID" value="NZ_JAVRHN010000019.1"/>
</dbReference>
<dbReference type="InterPro" id="IPR036397">
    <property type="entry name" value="RNaseH_sf"/>
</dbReference>
<dbReference type="CDD" id="cd06127">
    <property type="entry name" value="DEDDh"/>
    <property type="match status" value="1"/>
</dbReference>
<keyword evidence="2" id="KW-0269">Exonuclease</keyword>
<comment type="caution">
    <text evidence="2">The sequence shown here is derived from an EMBL/GenBank/DDBJ whole genome shotgun (WGS) entry which is preliminary data.</text>
</comment>
<dbReference type="InterPro" id="IPR006054">
    <property type="entry name" value="DnaQ"/>
</dbReference>
<name>A0ABU3DYH7_9FLAO</name>
<dbReference type="Pfam" id="PF00929">
    <property type="entry name" value="RNase_T"/>
    <property type="match status" value="1"/>
</dbReference>
<dbReference type="NCBIfam" id="TIGR00573">
    <property type="entry name" value="dnaq"/>
    <property type="match status" value="1"/>
</dbReference>
<organism evidence="2 3">
    <name type="scientific">Autumnicola psychrophila</name>
    <dbReference type="NCBI Taxonomy" id="3075592"/>
    <lineage>
        <taxon>Bacteria</taxon>
        <taxon>Pseudomonadati</taxon>
        <taxon>Bacteroidota</taxon>
        <taxon>Flavobacteriia</taxon>
        <taxon>Flavobacteriales</taxon>
        <taxon>Flavobacteriaceae</taxon>
        <taxon>Autumnicola</taxon>
    </lineage>
</organism>
<dbReference type="InterPro" id="IPR012337">
    <property type="entry name" value="RNaseH-like_sf"/>
</dbReference>
<keyword evidence="2" id="KW-0378">Hydrolase</keyword>
<dbReference type="Gene3D" id="3.30.420.10">
    <property type="entry name" value="Ribonuclease H-like superfamily/Ribonuclease H"/>
    <property type="match status" value="1"/>
</dbReference>
<dbReference type="SUPFAM" id="SSF53098">
    <property type="entry name" value="Ribonuclease H-like"/>
    <property type="match status" value="1"/>
</dbReference>
<dbReference type="Proteomes" id="UP001253848">
    <property type="component" value="Unassembled WGS sequence"/>
</dbReference>
<feature type="domain" description="Exonuclease" evidence="1">
    <location>
        <begin position="37"/>
        <end position="210"/>
    </location>
</feature>
<dbReference type="PANTHER" id="PTHR30231">
    <property type="entry name" value="DNA POLYMERASE III SUBUNIT EPSILON"/>
    <property type="match status" value="1"/>
</dbReference>
<keyword evidence="2" id="KW-0540">Nuclease</keyword>
<reference evidence="2 3" key="1">
    <citation type="submission" date="2023-09" db="EMBL/GenBank/DDBJ databases">
        <authorList>
            <person name="Rey-Velasco X."/>
        </authorList>
    </citation>
    <scope>NUCLEOTIDE SEQUENCE [LARGE SCALE GENOMIC DNA]</scope>
    <source>
        <strain evidence="2 3">F225</strain>
    </source>
</reference>
<sequence length="222" mass="25894">MILDWFKRKEPENLPDFWKAYAKKFEEKLPEKALDTRFVVLDTETTGFDFKEDRMLCIGAVSVQHNQINMADNLEIYIEQEKFNPESVEIHGIIKNEKVATLSEEEAVKEFLKYIENAVLVAHHANFDITMINKALRRMELPKLKNKILDTVILYRKTRILSNLIDRDKNYSLDEIAEAYTIDVSDRHTAAGDAFITAIAFLKIMGRLNKNGQMKRSSLFRY</sequence>
<dbReference type="PANTHER" id="PTHR30231:SF41">
    <property type="entry name" value="DNA POLYMERASE III SUBUNIT EPSILON"/>
    <property type="match status" value="1"/>
</dbReference>
<protein>
    <submittedName>
        <fullName evidence="2">3'-5' exonuclease</fullName>
    </submittedName>
</protein>
<dbReference type="SMART" id="SM00479">
    <property type="entry name" value="EXOIII"/>
    <property type="match status" value="1"/>
</dbReference>
<keyword evidence="3" id="KW-1185">Reference proteome</keyword>
<evidence type="ECO:0000313" key="2">
    <source>
        <dbReference type="EMBL" id="MDT0688107.1"/>
    </source>
</evidence>